<dbReference type="EMBL" id="FUYQ01000017">
    <property type="protein sequence ID" value="SKB68763.1"/>
    <property type="molecule type" value="Genomic_DNA"/>
</dbReference>
<feature type="domain" description="Phosphotyrosine protein phosphatase I" evidence="5">
    <location>
        <begin position="6"/>
        <end position="155"/>
    </location>
</feature>
<dbReference type="InterPro" id="IPR017867">
    <property type="entry name" value="Tyr_phospatase_low_mol_wt"/>
</dbReference>
<evidence type="ECO:0000256" key="1">
    <source>
        <dbReference type="ARBA" id="ARBA00011063"/>
    </source>
</evidence>
<name>A0A1T5DB60_9BACT</name>
<dbReference type="InterPro" id="IPR052995">
    <property type="entry name" value="LMW-PTP"/>
</dbReference>
<keyword evidence="3" id="KW-0904">Protein phosphatase</keyword>
<dbReference type="SUPFAM" id="SSF52788">
    <property type="entry name" value="Phosphotyrosine protein phosphatases I"/>
    <property type="match status" value="1"/>
</dbReference>
<sequence>MKQEKLRLLFVCLGNICRSPSAEGVMKKLVKESGLEHEIEIDSAGILGIHQGELPDPRMRKHASKRGYTLDSRSRPVKIDDFYNFDLIIGMDDRNIQDLKKLAPDLESSAKIHRMSEYLSTHTYDHIPDPYYGGAEGFELVLDLLEDACTGLLEAISSNRDN</sequence>
<feature type="active site" description="Nucleophile" evidence="4">
    <location>
        <position position="12"/>
    </location>
</feature>
<dbReference type="PRINTS" id="PR00719">
    <property type="entry name" value="LMWPTPASE"/>
</dbReference>
<protein>
    <submittedName>
        <fullName evidence="6">Protein-tyrosine phosphatase</fullName>
    </submittedName>
</protein>
<dbReference type="SMART" id="SM00226">
    <property type="entry name" value="LMWPc"/>
    <property type="match status" value="1"/>
</dbReference>
<gene>
    <name evidence="6" type="ORF">SAMN05660349_02366</name>
</gene>
<accession>A0A1T5DB60</accession>
<comment type="similarity">
    <text evidence="1">Belongs to the low molecular weight phosphotyrosine protein phosphatase family.</text>
</comment>
<feature type="active site" evidence="4">
    <location>
        <position position="18"/>
    </location>
</feature>
<dbReference type="InterPro" id="IPR023485">
    <property type="entry name" value="Ptyr_pPase"/>
</dbReference>
<dbReference type="PANTHER" id="PTHR47439:SF1">
    <property type="entry name" value="ACID PHOSPHATASE"/>
    <property type="match status" value="1"/>
</dbReference>
<dbReference type="InterPro" id="IPR036196">
    <property type="entry name" value="Ptyr_pPase_sf"/>
</dbReference>
<dbReference type="AlphaFoldDB" id="A0A1T5DB60"/>
<proteinExistence type="inferred from homology"/>
<evidence type="ECO:0000313" key="6">
    <source>
        <dbReference type="EMBL" id="SKB68763.1"/>
    </source>
</evidence>
<evidence type="ECO:0000256" key="3">
    <source>
        <dbReference type="ARBA" id="ARBA00022912"/>
    </source>
</evidence>
<dbReference type="Gene3D" id="3.40.50.2300">
    <property type="match status" value="1"/>
</dbReference>
<dbReference type="RefSeq" id="WP_079683823.1">
    <property type="nucleotide sequence ID" value="NZ_FUYQ01000017.1"/>
</dbReference>
<feature type="active site" description="Proton donor" evidence="4">
    <location>
        <position position="129"/>
    </location>
</feature>
<dbReference type="GO" id="GO:0004725">
    <property type="term" value="F:protein tyrosine phosphatase activity"/>
    <property type="evidence" value="ECO:0007669"/>
    <property type="project" value="InterPro"/>
</dbReference>
<dbReference type="Proteomes" id="UP000190852">
    <property type="component" value="Unassembled WGS sequence"/>
</dbReference>
<evidence type="ECO:0000259" key="5">
    <source>
        <dbReference type="SMART" id="SM00226"/>
    </source>
</evidence>
<dbReference type="CDD" id="cd16343">
    <property type="entry name" value="LMWPTP"/>
    <property type="match status" value="1"/>
</dbReference>
<reference evidence="7" key="1">
    <citation type="submission" date="2017-02" db="EMBL/GenBank/DDBJ databases">
        <authorList>
            <person name="Varghese N."/>
            <person name="Submissions S."/>
        </authorList>
    </citation>
    <scope>NUCLEOTIDE SEQUENCE [LARGE SCALE GENOMIC DNA]</scope>
    <source>
        <strain evidence="7">DSM 24967</strain>
    </source>
</reference>
<evidence type="ECO:0000256" key="4">
    <source>
        <dbReference type="PIRSR" id="PIRSR617867-1"/>
    </source>
</evidence>
<dbReference type="FunFam" id="3.40.50.2300:FF:000113">
    <property type="entry name" value="Low molecular weight protein-tyrosine-phosphatase"/>
    <property type="match status" value="1"/>
</dbReference>
<keyword evidence="7" id="KW-1185">Reference proteome</keyword>
<dbReference type="PANTHER" id="PTHR47439">
    <property type="entry name" value="LOW MOLECULAR WEIGHT PHOSPHOTYROSINE PROTEIN PHOSPHATASE-RELATED"/>
    <property type="match status" value="1"/>
</dbReference>
<dbReference type="Pfam" id="PF01451">
    <property type="entry name" value="LMWPc"/>
    <property type="match status" value="1"/>
</dbReference>
<evidence type="ECO:0000313" key="7">
    <source>
        <dbReference type="Proteomes" id="UP000190852"/>
    </source>
</evidence>
<keyword evidence="2" id="KW-0378">Hydrolase</keyword>
<evidence type="ECO:0000256" key="2">
    <source>
        <dbReference type="ARBA" id="ARBA00022801"/>
    </source>
</evidence>
<organism evidence="6 7">
    <name type="scientific">Parabacteroides chartae</name>
    <dbReference type="NCBI Taxonomy" id="1037355"/>
    <lineage>
        <taxon>Bacteria</taxon>
        <taxon>Pseudomonadati</taxon>
        <taxon>Bacteroidota</taxon>
        <taxon>Bacteroidia</taxon>
        <taxon>Bacteroidales</taxon>
        <taxon>Tannerellaceae</taxon>
        <taxon>Parabacteroides</taxon>
    </lineage>
</organism>